<feature type="compositionally biased region" description="Low complexity" evidence="5">
    <location>
        <begin position="12"/>
        <end position="23"/>
    </location>
</feature>
<feature type="transmembrane region" description="Helical" evidence="6">
    <location>
        <begin position="132"/>
        <end position="149"/>
    </location>
</feature>
<organism evidence="8 9">
    <name type="scientific">Clathrus columnatus</name>
    <dbReference type="NCBI Taxonomy" id="1419009"/>
    <lineage>
        <taxon>Eukaryota</taxon>
        <taxon>Fungi</taxon>
        <taxon>Dikarya</taxon>
        <taxon>Basidiomycota</taxon>
        <taxon>Agaricomycotina</taxon>
        <taxon>Agaricomycetes</taxon>
        <taxon>Phallomycetidae</taxon>
        <taxon>Phallales</taxon>
        <taxon>Clathraceae</taxon>
        <taxon>Clathrus</taxon>
    </lineage>
</organism>
<feature type="transmembrane region" description="Helical" evidence="6">
    <location>
        <begin position="276"/>
        <end position="293"/>
    </location>
</feature>
<feature type="compositionally biased region" description="Basic and acidic residues" evidence="5">
    <location>
        <begin position="385"/>
        <end position="395"/>
    </location>
</feature>
<sequence>MRLLSKHAPPASVNSSSVSGISTVSPRKRDYRFKYIILCLCLTLFLSALEFISVSTALPTIVSDLKGDQFIWVTSSYALASAAVIPLIGGLAEIFGRKPTTLLVIFCFASGSAICGAAQSMSMLIIGRTIQGLGGGAIVVVTNIVLADMVPLEERGGYGDVNLPVCGISFILAAVYMKLPKPPGTWREKLTRIDWIYLRDQSLDYIPVYFQSVKLKNPLLSGVLSLGLTVIALFAVLGGISVKIFKIYRPQIWFGWCLQIIGAGLLTSIQYDNAKTVGYCVIFGAGAGINYAAQYYPIQSSLPIETNAQALAFHGFSRSFAATLTHRTKDMGRYTRRNHSTNQTDTNPTLRNHIRSRNSVLSAVGFLSSLAMEDVRMHIHTDKKWNPNAEHHYDDGSGSTLEQQGNGVGFPPMSSFNISLNTYDCRKS</sequence>
<keyword evidence="3 6" id="KW-1133">Transmembrane helix</keyword>
<dbReference type="GO" id="GO:0022857">
    <property type="term" value="F:transmembrane transporter activity"/>
    <property type="evidence" value="ECO:0007669"/>
    <property type="project" value="InterPro"/>
</dbReference>
<evidence type="ECO:0000313" key="9">
    <source>
        <dbReference type="Proteomes" id="UP001050691"/>
    </source>
</evidence>
<dbReference type="PANTHER" id="PTHR23501:SF102">
    <property type="entry name" value="DRUG TRANSPORTER, PUTATIVE (AFU_ORTHOLOGUE AFUA_3G08530)-RELATED"/>
    <property type="match status" value="1"/>
</dbReference>
<gene>
    <name evidence="8" type="ORF">Clacol_008636</name>
</gene>
<dbReference type="InterPro" id="IPR036259">
    <property type="entry name" value="MFS_trans_sf"/>
</dbReference>
<feature type="transmembrane region" description="Helical" evidence="6">
    <location>
        <begin position="35"/>
        <end position="58"/>
    </location>
</feature>
<feature type="domain" description="Major facilitator superfamily (MFS) profile" evidence="7">
    <location>
        <begin position="36"/>
        <end position="428"/>
    </location>
</feature>
<feature type="region of interest" description="Disordered" evidence="5">
    <location>
        <begin position="1"/>
        <end position="23"/>
    </location>
</feature>
<evidence type="ECO:0000256" key="5">
    <source>
        <dbReference type="SAM" id="MobiDB-lite"/>
    </source>
</evidence>
<dbReference type="Gene3D" id="1.20.1250.20">
    <property type="entry name" value="MFS general substrate transporter like domains"/>
    <property type="match status" value="1"/>
</dbReference>
<comment type="subcellular location">
    <subcellularLocation>
        <location evidence="1">Membrane</location>
        <topology evidence="1">Multi-pass membrane protein</topology>
    </subcellularLocation>
</comment>
<dbReference type="SUPFAM" id="SSF103473">
    <property type="entry name" value="MFS general substrate transporter"/>
    <property type="match status" value="1"/>
</dbReference>
<dbReference type="Proteomes" id="UP001050691">
    <property type="component" value="Unassembled WGS sequence"/>
</dbReference>
<reference evidence="8" key="1">
    <citation type="submission" date="2021-10" db="EMBL/GenBank/DDBJ databases">
        <title>De novo Genome Assembly of Clathrus columnatus (Basidiomycota, Fungi) Using Illumina and Nanopore Sequence Data.</title>
        <authorList>
            <person name="Ogiso-Tanaka E."/>
            <person name="Itagaki H."/>
            <person name="Hosoya T."/>
            <person name="Hosaka K."/>
        </authorList>
    </citation>
    <scope>NUCLEOTIDE SEQUENCE</scope>
    <source>
        <strain evidence="8">MO-923</strain>
    </source>
</reference>
<dbReference type="GO" id="GO:0005886">
    <property type="term" value="C:plasma membrane"/>
    <property type="evidence" value="ECO:0007669"/>
    <property type="project" value="TreeGrafter"/>
</dbReference>
<evidence type="ECO:0000256" key="1">
    <source>
        <dbReference type="ARBA" id="ARBA00004141"/>
    </source>
</evidence>
<dbReference type="InterPro" id="IPR011701">
    <property type="entry name" value="MFS"/>
</dbReference>
<dbReference type="InterPro" id="IPR020846">
    <property type="entry name" value="MFS_dom"/>
</dbReference>
<feature type="region of interest" description="Disordered" evidence="5">
    <location>
        <begin position="385"/>
        <end position="413"/>
    </location>
</feature>
<evidence type="ECO:0000256" key="6">
    <source>
        <dbReference type="SAM" id="Phobius"/>
    </source>
</evidence>
<feature type="transmembrane region" description="Helical" evidence="6">
    <location>
        <begin position="252"/>
        <end position="270"/>
    </location>
</feature>
<dbReference type="PANTHER" id="PTHR23501">
    <property type="entry name" value="MAJOR FACILITATOR SUPERFAMILY"/>
    <property type="match status" value="1"/>
</dbReference>
<dbReference type="Pfam" id="PF07690">
    <property type="entry name" value="MFS_1"/>
    <property type="match status" value="1"/>
</dbReference>
<dbReference type="PROSITE" id="PS50850">
    <property type="entry name" value="MFS"/>
    <property type="match status" value="1"/>
</dbReference>
<evidence type="ECO:0000256" key="4">
    <source>
        <dbReference type="ARBA" id="ARBA00023136"/>
    </source>
</evidence>
<evidence type="ECO:0000256" key="3">
    <source>
        <dbReference type="ARBA" id="ARBA00022989"/>
    </source>
</evidence>
<evidence type="ECO:0000313" key="8">
    <source>
        <dbReference type="EMBL" id="GJJ14372.1"/>
    </source>
</evidence>
<feature type="transmembrane region" description="Helical" evidence="6">
    <location>
        <begin position="102"/>
        <end position="126"/>
    </location>
</feature>
<accession>A0AAV5AIA0</accession>
<evidence type="ECO:0000256" key="2">
    <source>
        <dbReference type="ARBA" id="ARBA00022692"/>
    </source>
</evidence>
<dbReference type="EMBL" id="BPWL01000009">
    <property type="protein sequence ID" value="GJJ14372.1"/>
    <property type="molecule type" value="Genomic_DNA"/>
</dbReference>
<feature type="transmembrane region" description="Helical" evidence="6">
    <location>
        <begin position="70"/>
        <end position="95"/>
    </location>
</feature>
<feature type="transmembrane region" description="Helical" evidence="6">
    <location>
        <begin position="219"/>
        <end position="240"/>
    </location>
</feature>
<dbReference type="AlphaFoldDB" id="A0AAV5AIA0"/>
<evidence type="ECO:0000259" key="7">
    <source>
        <dbReference type="PROSITE" id="PS50850"/>
    </source>
</evidence>
<comment type="caution">
    <text evidence="8">The sequence shown here is derived from an EMBL/GenBank/DDBJ whole genome shotgun (WGS) entry which is preliminary data.</text>
</comment>
<keyword evidence="2 6" id="KW-0812">Transmembrane</keyword>
<keyword evidence="4 6" id="KW-0472">Membrane</keyword>
<protein>
    <recommendedName>
        <fullName evidence="7">Major facilitator superfamily (MFS) profile domain-containing protein</fullName>
    </recommendedName>
</protein>
<name>A0AAV5AIA0_9AGAM</name>
<proteinExistence type="predicted"/>
<keyword evidence="9" id="KW-1185">Reference proteome</keyword>